<gene>
    <name evidence="1" type="ORF">BC353_18085</name>
</gene>
<reference evidence="1 2" key="1">
    <citation type="journal article" date="2017" name="Emerg. Infect. Dis.">
        <title>Carbapenemase VCC-1-Producing Vibrio cholerae in Coastal Waters of Germany.</title>
        <authorList>
            <person name="Hammerl J.A."/>
            <person name="Jackel C."/>
            <person name="Bortolaia V."/>
            <person name="Schwartz K."/>
            <person name="Bier N."/>
            <person name="Hendriksen R.S."/>
            <person name="Guerra B."/>
            <person name="Strauch E."/>
        </authorList>
    </citation>
    <scope>NUCLEOTIDE SEQUENCE [LARGE SCALE GENOMIC DNA]</scope>
    <source>
        <strain evidence="1 2">VN-2825</strain>
    </source>
</reference>
<dbReference type="InterPro" id="IPR006881">
    <property type="entry name" value="RepA_C"/>
</dbReference>
<accession>A0A395TDE0</accession>
<dbReference type="Proteomes" id="UP000266701">
    <property type="component" value="Unassembled WGS sequence"/>
</dbReference>
<dbReference type="Pfam" id="PF04796">
    <property type="entry name" value="RepA_C"/>
    <property type="match status" value="1"/>
</dbReference>
<organism evidence="1 2">
    <name type="scientific">Vibrio cholerae</name>
    <dbReference type="NCBI Taxonomy" id="666"/>
    <lineage>
        <taxon>Bacteria</taxon>
        <taxon>Pseudomonadati</taxon>
        <taxon>Pseudomonadota</taxon>
        <taxon>Gammaproteobacteria</taxon>
        <taxon>Vibrionales</taxon>
        <taxon>Vibrionaceae</taxon>
        <taxon>Vibrio</taxon>
    </lineage>
</organism>
<proteinExistence type="predicted"/>
<comment type="caution">
    <text evidence="1">The sequence shown here is derived from an EMBL/GenBank/DDBJ whole genome shotgun (WGS) entry which is preliminary data.</text>
</comment>
<protein>
    <submittedName>
        <fullName evidence="1">Replication protein</fullName>
    </submittedName>
</protein>
<dbReference type="AlphaFoldDB" id="A0A395TDE0"/>
<evidence type="ECO:0000313" key="1">
    <source>
        <dbReference type="EMBL" id="RGP82410.1"/>
    </source>
</evidence>
<sequence length="319" mass="35644">MKPFSQLFSQYQADIEVKNNSRPQGLSRAESELIDASVRIKSDPPSSNDFTFMHSIMCQIGLPRSRVNGVEFERRCGAAGLYIRAGKIWDGKQFVQQPVPYGPMPRLVMAYLNTQALRFKSPEIDVGNSARGFLKQLGKESSGGKNGSYTNFRKQVMALSACSITLGFSTADKAITYDGKPIQKFEAWIGNSDNQGQGALWPGVITFSHEYFTTLSEHAVPLDLRALNQLNSSALAMDIYAMLADRLHRISGRPVVLYWRNLREQFGQEYTGDDADRNFKKVFLPALKRVLTVYPDAKVKKVTGGILMMSSPPPIPYRN</sequence>
<evidence type="ECO:0000313" key="2">
    <source>
        <dbReference type="Proteomes" id="UP000266701"/>
    </source>
</evidence>
<dbReference type="EMBL" id="MCBA01000203">
    <property type="protein sequence ID" value="RGP82410.1"/>
    <property type="molecule type" value="Genomic_DNA"/>
</dbReference>
<name>A0A395TDE0_VIBCL</name>